<keyword evidence="2" id="KW-1185">Reference proteome</keyword>
<name>A0A6H2DQ88_9SPHN</name>
<evidence type="ECO:0000313" key="2">
    <source>
        <dbReference type="Proteomes" id="UP000501600"/>
    </source>
</evidence>
<reference evidence="1 2" key="1">
    <citation type="submission" date="2020-04" db="EMBL/GenBank/DDBJ databases">
        <title>Genome sequence for Sphingorhabdus sp. strain M1.</title>
        <authorList>
            <person name="Park S.-J."/>
        </authorList>
    </citation>
    <scope>NUCLEOTIDE SEQUENCE [LARGE SCALE GENOMIC DNA]</scope>
    <source>
        <strain evidence="1 2">JK6</strain>
    </source>
</reference>
<protein>
    <submittedName>
        <fullName evidence="1">Alpha/beta hydrolase</fullName>
    </submittedName>
</protein>
<keyword evidence="1" id="KW-0378">Hydrolase</keyword>
<organism evidence="1 2">
    <name type="scientific">Parasphingorhabdus halotolerans</name>
    <dbReference type="NCBI Taxonomy" id="2725558"/>
    <lineage>
        <taxon>Bacteria</taxon>
        <taxon>Pseudomonadati</taxon>
        <taxon>Pseudomonadota</taxon>
        <taxon>Alphaproteobacteria</taxon>
        <taxon>Sphingomonadales</taxon>
        <taxon>Sphingomonadaceae</taxon>
        <taxon>Parasphingorhabdus</taxon>
    </lineage>
</organism>
<dbReference type="GO" id="GO:0016787">
    <property type="term" value="F:hydrolase activity"/>
    <property type="evidence" value="ECO:0007669"/>
    <property type="project" value="UniProtKB-KW"/>
</dbReference>
<proteinExistence type="predicted"/>
<dbReference type="AlphaFoldDB" id="A0A6H2DQ88"/>
<dbReference type="Proteomes" id="UP000501600">
    <property type="component" value="Chromosome"/>
</dbReference>
<gene>
    <name evidence="1" type="ORF">HF685_11505</name>
</gene>
<dbReference type="EMBL" id="CP051217">
    <property type="protein sequence ID" value="QJB70819.1"/>
    <property type="molecule type" value="Genomic_DNA"/>
</dbReference>
<evidence type="ECO:0000313" key="1">
    <source>
        <dbReference type="EMBL" id="QJB70819.1"/>
    </source>
</evidence>
<sequence>MYHKSHKQISLSGALWLTVFAVFSLVLPQKAAQASGSYTVTETVETLEYEIIEPASADQGFANSSFDDRSFDQQSLAIGEYGPFRVVAPHVAEMTGTVDSYTPALFRKMLQRHPGIKRIEMLDCDGSVDEEANLNLARMIRRAGINTHVPANGSIRSGAVELFLAGVKHTADDGAEFVVHSWMDEDGLEANDYPAHDPVHAEYLGYYAEMGVPAEKARAFYALTNSVPFSGQLKLSRNDLAQYQLLQ</sequence>
<dbReference type="KEGG" id="phao:HF685_11505"/>
<accession>A0A6H2DQ88</accession>